<dbReference type="GO" id="GO:0006915">
    <property type="term" value="P:apoptotic process"/>
    <property type="evidence" value="ECO:0007669"/>
    <property type="project" value="UniProtKB-KW"/>
</dbReference>
<sequence length="905" mass="100357">MVQSGVEPFTSKQAIPTNVVTFKGRRIPARIDPEVRISSIVEIMAASFAIEEHHITLCLRDEEDNLVTQNNLPSKVYNHDTLKLCASPTTEALIVVASLKSTCRRSLTESMPDIPLAEDILPLKLALFHFQKFVGEEEFAAEFLLKGGMRTLIKILDLEGGLTGNALAYALQGIRGVLEYESAWTDLTDTFITRILLLLIYATQPNVLRPATAIVRKLVTSRPLSSHHDNQPESSLSASTKAPGLKPGLGPEPRHDVIGGKTRAKRRSRELTLAEKDRQHHHQGHSSYGFDKVYTLIKQLNIVSSGEDNEGSVTNAEYYLKILVKRLESTGDLELVAESFGLINACLRSGNQEGSRQYYELVWILENLGICRYVSRLIPTSTNSVISPHFLNFQSRLCVILQQKRLRSVRPGQYKEHEKMLKEIWDAGKLGELAKMEEIEREAGEGGREALSGGQLGMSTRSGLGAEAGMVMGMGKFGLGLGEIDRGAEGWKMIGLGEEGQDGVLGEAAMFRDVGELGLECLHWFATHEERFCNLVMEQQAKPAERRCPIGKASAECVKLLCEHYKISQAGTGHHAATSFQPFLLNFPKLHDLVLKFFLRMWQESNSRIPDFYRLIQLIRSHLTLTLSPANTSLIATTATTTRSFSSQTVLIDEPLPKFTKTWFDLERDFLTTDYRTIRDQQMNLLEKEGGMMRRSAVKGLKEKVGKEAWDVVCEQRVGCMLQGGWFNAASLLVPDVAVTARANPSKPLRFLRLSKDRKTIAWDDFTQRSGTPSFESLTHRIKITSISSVKQETSAPVNSRSPNLASKLSFSLISSLPTATNQACENSLLDLDAIHTAQLAEWSDGIKILKDGGMTSQDSANYVQILTELALNVRLLDITGDSVEVPENVAIGAAPKSIDFVFAK</sequence>
<dbReference type="PROSITE" id="PS51335">
    <property type="entry name" value="ELMO"/>
    <property type="match status" value="1"/>
</dbReference>
<dbReference type="AlphaFoldDB" id="A0A095C5C8"/>
<reference evidence="7 8" key="2">
    <citation type="journal article" date="2018" name="Proc. Natl. Acad. Sci.">
        <title>RNAi is a critical determinant of centromere evolution in closely related fungi.</title>
        <authorList>
            <person name="Yadav V."/>
            <person name="Sun S."/>
            <person name="Billmyre R.B."/>
            <person name="Thimmappa B.C."/>
            <person name="Shea T."/>
            <person name="Lintner R."/>
            <person name="Bakkeren G."/>
            <person name="Cuomo C.A."/>
            <person name="Heitman J."/>
            <person name="Sanyal K."/>
        </authorList>
    </citation>
    <scope>NUCLEOTIDE SEQUENCE [LARGE SCALE GENOMIC DNA]</scope>
    <source>
        <strain evidence="7 8">R265</strain>
    </source>
</reference>
<evidence type="ECO:0000313" key="7">
    <source>
        <dbReference type="EMBL" id="KGB75782.1"/>
    </source>
</evidence>
<dbReference type="OrthoDB" id="28413at2759"/>
<evidence type="ECO:0000259" key="6">
    <source>
        <dbReference type="PROSITE" id="PS51335"/>
    </source>
</evidence>
<comment type="function">
    <text evidence="4">Involved in cytoskeletal rearrangements required for phagocytosis of apoptotic cells and cell motility. Acts in association with DOCK1 and CRK. Was initially proposed to be required in complex with DOCK1 to activate Rac Rho small GTPases. May enhance the guanine nucleotide exchange factor (GEF) activity of DOCK1.</text>
</comment>
<gene>
    <name evidence="7" type="ORF">CNBG_1620</name>
</gene>
<reference evidence="7 8" key="1">
    <citation type="journal article" date="2011" name="MBio">
        <title>Genome variation in Cryptococcus gattii, an emerging pathogen of immunocompetent hosts.</title>
        <authorList>
            <person name="D'Souza C.A."/>
            <person name="Kronstad J.W."/>
            <person name="Taylor G."/>
            <person name="Warren R."/>
            <person name="Yuen M."/>
            <person name="Hu G."/>
            <person name="Jung W.H."/>
            <person name="Sham A."/>
            <person name="Kidd S.E."/>
            <person name="Tangen K."/>
            <person name="Lee N."/>
            <person name="Zeilmaker T."/>
            <person name="Sawkins J."/>
            <person name="McVicker G."/>
            <person name="Shah S."/>
            <person name="Gnerre S."/>
            <person name="Griggs A."/>
            <person name="Zeng Q."/>
            <person name="Bartlett K."/>
            <person name="Li W."/>
            <person name="Wang X."/>
            <person name="Heitman J."/>
            <person name="Stajich J.E."/>
            <person name="Fraser J.A."/>
            <person name="Meyer W."/>
            <person name="Carter D."/>
            <person name="Schein J."/>
            <person name="Krzywinski M."/>
            <person name="Kwon-Chung K.J."/>
            <person name="Varma A."/>
            <person name="Wang J."/>
            <person name="Brunham R."/>
            <person name="Fyfe M."/>
            <person name="Ouellette B.F."/>
            <person name="Siddiqui A."/>
            <person name="Marra M."/>
            <person name="Jones S."/>
            <person name="Holt R."/>
            <person name="Birren B.W."/>
            <person name="Galagan J.E."/>
            <person name="Cuomo C.A."/>
        </authorList>
    </citation>
    <scope>NUCLEOTIDE SEQUENCE [LARGE SCALE GENOMIC DNA]</scope>
    <source>
        <strain evidence="7 8">R265</strain>
    </source>
</reference>
<dbReference type="GO" id="GO:0007015">
    <property type="term" value="P:actin filament organization"/>
    <property type="evidence" value="ECO:0007669"/>
    <property type="project" value="TreeGrafter"/>
</dbReference>
<feature type="domain" description="ELMO" evidence="6">
    <location>
        <begin position="466"/>
        <end position="627"/>
    </location>
</feature>
<dbReference type="HOGENOM" id="CLU_009191_1_0_1"/>
<dbReference type="InterPro" id="IPR024574">
    <property type="entry name" value="ELMO_ARM"/>
</dbReference>
<dbReference type="GeneID" id="88178023"/>
<feature type="region of interest" description="Disordered" evidence="5">
    <location>
        <begin position="222"/>
        <end position="269"/>
    </location>
</feature>
<dbReference type="RefSeq" id="XP_062881704.1">
    <property type="nucleotide sequence ID" value="XM_063025749.1"/>
</dbReference>
<dbReference type="InterPro" id="IPR006816">
    <property type="entry name" value="ELMO_dom"/>
</dbReference>
<dbReference type="Gene3D" id="2.30.29.30">
    <property type="entry name" value="Pleckstrin-homology domain (PH domain)/Phosphotyrosine-binding domain (PTB)"/>
    <property type="match status" value="1"/>
</dbReference>
<dbReference type="Proteomes" id="UP000029445">
    <property type="component" value="Chromosome 5"/>
</dbReference>
<dbReference type="Pfam" id="PF04727">
    <property type="entry name" value="ELMO_CED12"/>
    <property type="match status" value="1"/>
</dbReference>
<dbReference type="PANTHER" id="PTHR12771:SF56">
    <property type="entry name" value="CED-12"/>
    <property type="match status" value="1"/>
</dbReference>
<dbReference type="Pfam" id="PF11841">
    <property type="entry name" value="ELMO_ARM"/>
    <property type="match status" value="1"/>
</dbReference>
<keyword evidence="8" id="KW-1185">Reference proteome</keyword>
<dbReference type="OMA" id="CPHMKDL"/>
<keyword evidence="2" id="KW-0581">Phagocytosis</keyword>
<accession>A0A095C5C8</accession>
<dbReference type="KEGG" id="cdeu:CNBG_1620"/>
<dbReference type="EMBL" id="CP025763">
    <property type="protein sequence ID" value="KGB75782.1"/>
    <property type="molecule type" value="Genomic_DNA"/>
</dbReference>
<evidence type="ECO:0000256" key="4">
    <source>
        <dbReference type="ARBA" id="ARBA00024863"/>
    </source>
</evidence>
<name>A0A095C5C8_CRYD2</name>
<dbReference type="GO" id="GO:0017124">
    <property type="term" value="F:SH3 domain binding"/>
    <property type="evidence" value="ECO:0007669"/>
    <property type="project" value="UniProtKB-KW"/>
</dbReference>
<dbReference type="Pfam" id="PF16457">
    <property type="entry name" value="PH_12"/>
    <property type="match status" value="1"/>
</dbReference>
<evidence type="ECO:0000313" key="8">
    <source>
        <dbReference type="Proteomes" id="UP000029445"/>
    </source>
</evidence>
<evidence type="ECO:0000256" key="1">
    <source>
        <dbReference type="ARBA" id="ARBA00022703"/>
    </source>
</evidence>
<dbReference type="Gene3D" id="1.25.10.10">
    <property type="entry name" value="Leucine-rich Repeat Variant"/>
    <property type="match status" value="1"/>
</dbReference>
<proteinExistence type="predicted"/>
<dbReference type="InterPro" id="IPR011993">
    <property type="entry name" value="PH-like_dom_sf"/>
</dbReference>
<keyword evidence="3" id="KW-0729">SH3-binding</keyword>
<evidence type="ECO:0000256" key="5">
    <source>
        <dbReference type="SAM" id="MobiDB-lite"/>
    </source>
</evidence>
<dbReference type="PANTHER" id="PTHR12771">
    <property type="entry name" value="ENGULFMENT AND CELL MOTILITY"/>
    <property type="match status" value="1"/>
</dbReference>
<organism evidence="7 8">
    <name type="scientific">Cryptococcus deuterogattii (strain R265)</name>
    <name type="common">Cryptococcus gattii VGII (strain R265)</name>
    <dbReference type="NCBI Taxonomy" id="294750"/>
    <lineage>
        <taxon>Eukaryota</taxon>
        <taxon>Fungi</taxon>
        <taxon>Dikarya</taxon>
        <taxon>Basidiomycota</taxon>
        <taxon>Agaricomycotina</taxon>
        <taxon>Tremellomycetes</taxon>
        <taxon>Tremellales</taxon>
        <taxon>Cryptococcaceae</taxon>
        <taxon>Cryptococcus</taxon>
        <taxon>Cryptococcus gattii species complex</taxon>
    </lineage>
</organism>
<evidence type="ECO:0000256" key="2">
    <source>
        <dbReference type="ARBA" id="ARBA00022907"/>
    </source>
</evidence>
<dbReference type="InterPro" id="IPR011989">
    <property type="entry name" value="ARM-like"/>
</dbReference>
<dbReference type="VEuPathDB" id="FungiDB:CNBG_1620"/>
<dbReference type="InterPro" id="IPR001849">
    <property type="entry name" value="PH_domain"/>
</dbReference>
<protein>
    <recommendedName>
        <fullName evidence="6">ELMO domain-containing protein</fullName>
    </recommendedName>
</protein>
<dbReference type="GO" id="GO:0005886">
    <property type="term" value="C:plasma membrane"/>
    <property type="evidence" value="ECO:0007669"/>
    <property type="project" value="TreeGrafter"/>
</dbReference>
<evidence type="ECO:0000256" key="3">
    <source>
        <dbReference type="ARBA" id="ARBA00023036"/>
    </source>
</evidence>
<dbReference type="STRING" id="294750.A0A095C5C8"/>
<dbReference type="GO" id="GO:0048870">
    <property type="term" value="P:cell motility"/>
    <property type="evidence" value="ECO:0007669"/>
    <property type="project" value="TreeGrafter"/>
</dbReference>
<dbReference type="InterPro" id="IPR050868">
    <property type="entry name" value="ELMO_domain-containing"/>
</dbReference>
<keyword evidence="1" id="KW-0053">Apoptosis</keyword>